<dbReference type="EMBL" id="CAEKDK010000007">
    <property type="protein sequence ID" value="CAB4286954.1"/>
    <property type="molecule type" value="Genomic_DNA"/>
</dbReference>
<dbReference type="AlphaFoldDB" id="A0A6J5VGB9"/>
<proteinExistence type="predicted"/>
<evidence type="ECO:0000259" key="2">
    <source>
        <dbReference type="Pfam" id="PF00582"/>
    </source>
</evidence>
<organism evidence="3 4">
    <name type="scientific">Prunus armeniaca</name>
    <name type="common">Apricot</name>
    <name type="synonym">Armeniaca vulgaris</name>
    <dbReference type="NCBI Taxonomy" id="36596"/>
    <lineage>
        <taxon>Eukaryota</taxon>
        <taxon>Viridiplantae</taxon>
        <taxon>Streptophyta</taxon>
        <taxon>Embryophyta</taxon>
        <taxon>Tracheophyta</taxon>
        <taxon>Spermatophyta</taxon>
        <taxon>Magnoliopsida</taxon>
        <taxon>eudicotyledons</taxon>
        <taxon>Gunneridae</taxon>
        <taxon>Pentapetalae</taxon>
        <taxon>rosids</taxon>
        <taxon>fabids</taxon>
        <taxon>Rosales</taxon>
        <taxon>Rosaceae</taxon>
        <taxon>Amygdaloideae</taxon>
        <taxon>Amygdaleae</taxon>
        <taxon>Prunus</taxon>
    </lineage>
</organism>
<dbReference type="PANTHER" id="PTHR31964:SF124">
    <property type="entry name" value="ADENINE NUCLEOTIDE ALPHA HYDROLASES-LIKE SUPERFAMILY PROTEIN"/>
    <property type="match status" value="1"/>
</dbReference>
<dbReference type="InterPro" id="IPR006016">
    <property type="entry name" value="UspA"/>
</dbReference>
<dbReference type="SUPFAM" id="SSF52402">
    <property type="entry name" value="Adenine nucleotide alpha hydrolases-like"/>
    <property type="match status" value="2"/>
</dbReference>
<dbReference type="Proteomes" id="UP000507222">
    <property type="component" value="Unassembled WGS sequence"/>
</dbReference>
<feature type="domain" description="UspA" evidence="2">
    <location>
        <begin position="301"/>
        <end position="408"/>
    </location>
</feature>
<evidence type="ECO:0000313" key="3">
    <source>
        <dbReference type="EMBL" id="CAB4286954.1"/>
    </source>
</evidence>
<reference evidence="3 4" key="1">
    <citation type="submission" date="2020-05" db="EMBL/GenBank/DDBJ databases">
        <authorList>
            <person name="Campoy J."/>
            <person name="Schneeberger K."/>
            <person name="Spophaly S."/>
        </authorList>
    </citation>
    <scope>NUCLEOTIDE SEQUENCE [LARGE SCALE GENOMIC DNA]</scope>
    <source>
        <strain evidence="3">PruArmRojPasFocal</strain>
    </source>
</reference>
<dbReference type="CDD" id="cd23659">
    <property type="entry name" value="USP_At3g01520-like"/>
    <property type="match status" value="2"/>
</dbReference>
<evidence type="ECO:0000313" key="4">
    <source>
        <dbReference type="Proteomes" id="UP000507222"/>
    </source>
</evidence>
<feature type="region of interest" description="Disordered" evidence="1">
    <location>
        <begin position="1"/>
        <end position="22"/>
    </location>
</feature>
<feature type="domain" description="UspA" evidence="2">
    <location>
        <begin position="26"/>
        <end position="193"/>
    </location>
</feature>
<dbReference type="Pfam" id="PF00582">
    <property type="entry name" value="Usp"/>
    <property type="match status" value="2"/>
</dbReference>
<gene>
    <name evidence="3" type="ORF">CURHAP_LOCUS44744</name>
</gene>
<dbReference type="PANTHER" id="PTHR31964">
    <property type="entry name" value="ADENINE NUCLEOTIDE ALPHA HYDROLASES-LIKE SUPERFAMILY PROTEIN"/>
    <property type="match status" value="1"/>
</dbReference>
<dbReference type="InterPro" id="IPR014729">
    <property type="entry name" value="Rossmann-like_a/b/a_fold"/>
</dbReference>
<dbReference type="Gene3D" id="3.40.50.620">
    <property type="entry name" value="HUPs"/>
    <property type="match status" value="2"/>
</dbReference>
<sequence length="416" mass="45043">METKVAEQAVGEQGSKDEQQGKKKMRVMVAIDESDWSFYALKWALDHLFVGPNDKAGVAATLEAPAGSQENVSMATLVHVMPPFYNYVLPAGPGGAAYYVTPALLESVRKAQEDGAADVVSRALEMCKDKMIKAETLILRGDPKDMICEATEQRHVDLLVVGSRGLGMVKRAFLGSVSSYCAHHAKCPVVIVKPPKESGKHTNKTTQEEEEDISAKQVLQTTIVAEQAVVQSGDDEQQRKEEKMRVVVAIDGSEGSFYALKWALDLLLVGPKDNADDVATSTGTATLEAPHAGSHENVSMVTLVYVMQPFQNYVLSAAVSGELRKEQEERAAAILAHALEICKDKKIKAETLILSGDPNDMICQATEQMHVDLLVVGSRGLGTVKRTFIGSVSDYCAHHAKCPVVIVKPPKESGKQ</sequence>
<protein>
    <recommendedName>
        <fullName evidence="2">UspA domain-containing protein</fullName>
    </recommendedName>
</protein>
<dbReference type="InterPro" id="IPR006015">
    <property type="entry name" value="Universal_stress_UspA"/>
</dbReference>
<accession>A0A6J5VGB9</accession>
<name>A0A6J5VGB9_PRUAR</name>
<evidence type="ECO:0000256" key="1">
    <source>
        <dbReference type="SAM" id="MobiDB-lite"/>
    </source>
</evidence>
<dbReference type="PRINTS" id="PR01438">
    <property type="entry name" value="UNVRSLSTRESS"/>
</dbReference>